<protein>
    <submittedName>
        <fullName evidence="2">Uncharacterized protein</fullName>
    </submittedName>
</protein>
<dbReference type="AlphaFoldDB" id="V6M1H1"/>
<proteinExistence type="predicted"/>
<dbReference type="EMBL" id="KI546168">
    <property type="protein sequence ID" value="EST41741.1"/>
    <property type="molecule type" value="Genomic_DNA"/>
</dbReference>
<dbReference type="EMBL" id="KI546052">
    <property type="protein sequence ID" value="EST47034.1"/>
    <property type="molecule type" value="Genomic_DNA"/>
</dbReference>
<organism evidence="2">
    <name type="scientific">Spironucleus salmonicida</name>
    <dbReference type="NCBI Taxonomy" id="348837"/>
    <lineage>
        <taxon>Eukaryota</taxon>
        <taxon>Metamonada</taxon>
        <taxon>Diplomonadida</taxon>
        <taxon>Hexamitidae</taxon>
        <taxon>Hexamitinae</taxon>
        <taxon>Spironucleus</taxon>
    </lineage>
</organism>
<name>V6M1H1_9EUKA</name>
<sequence>MGLLYQIQYFPRWFKHREFLPPERCNQVHLFHLLGLIHSLEIWLCQARLVQPVLILPQESLPTVRLVHQPQTIWVVVQLFTSLQILLIQKQSPSGALTLSWQDNQRLLIKLYSWVSQQSLVTLWWQEVRIVRQQWHREQFSDE</sequence>
<evidence type="ECO:0000313" key="1">
    <source>
        <dbReference type="EMBL" id="EST41741.1"/>
    </source>
</evidence>
<accession>V6M1H1</accession>
<evidence type="ECO:0000313" key="2">
    <source>
        <dbReference type="EMBL" id="EST47034.1"/>
    </source>
</evidence>
<reference evidence="2" key="1">
    <citation type="journal article" date="2014" name="PLoS Genet.">
        <title>The Genome of Spironucleus salmonicida Highlights a Fish Pathogen Adapted to Fluctuating Environments.</title>
        <authorList>
            <person name="Xu F."/>
            <person name="Jerlstrom-Hultqvist J."/>
            <person name="Einarsson E."/>
            <person name="Astvaldsson A."/>
            <person name="Svard S.G."/>
            <person name="Andersson J.O."/>
        </authorList>
    </citation>
    <scope>NUCLEOTIDE SEQUENCE</scope>
</reference>
<gene>
    <name evidence="2" type="ORF">SS50377_12913</name>
    <name evidence="1" type="ORF">SS50377_18827</name>
</gene>